<dbReference type="PROSITE" id="PS50928">
    <property type="entry name" value="ABC_TM1"/>
    <property type="match status" value="1"/>
</dbReference>
<dbReference type="Gene3D" id="1.10.3720.10">
    <property type="entry name" value="MetI-like"/>
    <property type="match status" value="1"/>
</dbReference>
<keyword evidence="6 8" id="KW-1133">Transmembrane helix</keyword>
<dbReference type="GO" id="GO:0055085">
    <property type="term" value="P:transmembrane transport"/>
    <property type="evidence" value="ECO:0007669"/>
    <property type="project" value="InterPro"/>
</dbReference>
<comment type="subcellular location">
    <subcellularLocation>
        <location evidence="1">Cell inner membrane</location>
        <topology evidence="1">Multi-pass membrane protein</topology>
    </subcellularLocation>
    <subcellularLocation>
        <location evidence="8">Cell membrane</location>
        <topology evidence="8">Multi-pass membrane protein</topology>
    </subcellularLocation>
</comment>
<proteinExistence type="inferred from homology"/>
<dbReference type="InterPro" id="IPR035906">
    <property type="entry name" value="MetI-like_sf"/>
</dbReference>
<organism evidence="10 11">
    <name type="scientific">Actinomadura luteofluorescens</name>
    <dbReference type="NCBI Taxonomy" id="46163"/>
    <lineage>
        <taxon>Bacteria</taxon>
        <taxon>Bacillati</taxon>
        <taxon>Actinomycetota</taxon>
        <taxon>Actinomycetes</taxon>
        <taxon>Streptosporangiales</taxon>
        <taxon>Thermomonosporaceae</taxon>
        <taxon>Actinomadura</taxon>
    </lineage>
</organism>
<name>A0A7Y9EE54_9ACTN</name>
<dbReference type="InterPro" id="IPR050366">
    <property type="entry name" value="BP-dependent_transpt_permease"/>
</dbReference>
<dbReference type="CDD" id="cd06261">
    <property type="entry name" value="TM_PBP2"/>
    <property type="match status" value="1"/>
</dbReference>
<keyword evidence="4" id="KW-0997">Cell inner membrane</keyword>
<protein>
    <submittedName>
        <fullName evidence="10">Peptide/nickel transport system permease protein</fullName>
    </submittedName>
</protein>
<dbReference type="RefSeq" id="WP_179843171.1">
    <property type="nucleotide sequence ID" value="NZ_JACCBA010000001.1"/>
</dbReference>
<keyword evidence="11" id="KW-1185">Reference proteome</keyword>
<dbReference type="SUPFAM" id="SSF161098">
    <property type="entry name" value="MetI-like"/>
    <property type="match status" value="1"/>
</dbReference>
<comment type="caution">
    <text evidence="10">The sequence shown here is derived from an EMBL/GenBank/DDBJ whole genome shotgun (WGS) entry which is preliminary data.</text>
</comment>
<feature type="transmembrane region" description="Helical" evidence="8">
    <location>
        <begin position="236"/>
        <end position="256"/>
    </location>
</feature>
<dbReference type="AlphaFoldDB" id="A0A7Y9EE54"/>
<dbReference type="PANTHER" id="PTHR43386:SF2">
    <property type="entry name" value="OLIGOPEPTIDE TRANSPORT SYSTEM PERMEASE PROTEIN OPPC"/>
    <property type="match status" value="1"/>
</dbReference>
<feature type="transmembrane region" description="Helical" evidence="8">
    <location>
        <begin position="71"/>
        <end position="95"/>
    </location>
</feature>
<sequence>MRAGLRMVTGAILLVLLFLLAFGGPLVSSRGWDETDFAAFRQGPSSGHWLGTTQSGRDVFAFTLRGAQNSLLVGLTAALLSTGLAAAVGTAAGFLRGRVDQVLMWGADLLLVLPSFLIVTVLAPRVTGGWPVLAAALAAFMWMVTARAVRAATLRLREREHVLAARFLGVGAPRLVARHVAPGLASLLAVDASLNVSVAIVAESGLSYLGFGVRPPDVSLGTVIADGQGGATAHPWAFGFAAGLLVLIVVAVNLLGDGVRDALDPEAGR</sequence>
<keyword evidence="5 8" id="KW-0812">Transmembrane</keyword>
<evidence type="ECO:0000256" key="6">
    <source>
        <dbReference type="ARBA" id="ARBA00022989"/>
    </source>
</evidence>
<feature type="domain" description="ABC transmembrane type-1" evidence="9">
    <location>
        <begin position="67"/>
        <end position="256"/>
    </location>
</feature>
<accession>A0A7Y9EE54</accession>
<evidence type="ECO:0000256" key="8">
    <source>
        <dbReference type="RuleBase" id="RU363032"/>
    </source>
</evidence>
<keyword evidence="2 8" id="KW-0813">Transport</keyword>
<evidence type="ECO:0000256" key="1">
    <source>
        <dbReference type="ARBA" id="ARBA00004429"/>
    </source>
</evidence>
<dbReference type="PANTHER" id="PTHR43386">
    <property type="entry name" value="OLIGOPEPTIDE TRANSPORT SYSTEM PERMEASE PROTEIN APPC"/>
    <property type="match status" value="1"/>
</dbReference>
<reference evidence="10 11" key="1">
    <citation type="submission" date="2020-07" db="EMBL/GenBank/DDBJ databases">
        <title>Sequencing the genomes of 1000 actinobacteria strains.</title>
        <authorList>
            <person name="Klenk H.-P."/>
        </authorList>
    </citation>
    <scope>NUCLEOTIDE SEQUENCE [LARGE SCALE GENOMIC DNA]</scope>
    <source>
        <strain evidence="10 11">DSM 40398</strain>
    </source>
</reference>
<evidence type="ECO:0000313" key="10">
    <source>
        <dbReference type="EMBL" id="NYD45811.1"/>
    </source>
</evidence>
<evidence type="ECO:0000313" key="11">
    <source>
        <dbReference type="Proteomes" id="UP000529783"/>
    </source>
</evidence>
<evidence type="ECO:0000256" key="4">
    <source>
        <dbReference type="ARBA" id="ARBA00022519"/>
    </source>
</evidence>
<evidence type="ECO:0000256" key="7">
    <source>
        <dbReference type="ARBA" id="ARBA00023136"/>
    </source>
</evidence>
<evidence type="ECO:0000256" key="5">
    <source>
        <dbReference type="ARBA" id="ARBA00022692"/>
    </source>
</evidence>
<evidence type="ECO:0000259" key="9">
    <source>
        <dbReference type="PROSITE" id="PS50928"/>
    </source>
</evidence>
<dbReference type="GO" id="GO:0005886">
    <property type="term" value="C:plasma membrane"/>
    <property type="evidence" value="ECO:0007669"/>
    <property type="project" value="UniProtKB-SubCell"/>
</dbReference>
<feature type="transmembrane region" description="Helical" evidence="8">
    <location>
        <begin position="102"/>
        <end position="123"/>
    </location>
</feature>
<keyword evidence="3" id="KW-1003">Cell membrane</keyword>
<comment type="similarity">
    <text evidence="8">Belongs to the binding-protein-dependent transport system permease family.</text>
</comment>
<evidence type="ECO:0000256" key="3">
    <source>
        <dbReference type="ARBA" id="ARBA00022475"/>
    </source>
</evidence>
<gene>
    <name evidence="10" type="ORF">BJY14_001794</name>
</gene>
<evidence type="ECO:0000256" key="2">
    <source>
        <dbReference type="ARBA" id="ARBA00022448"/>
    </source>
</evidence>
<dbReference type="InterPro" id="IPR000515">
    <property type="entry name" value="MetI-like"/>
</dbReference>
<dbReference type="EMBL" id="JACCBA010000001">
    <property type="protein sequence ID" value="NYD45811.1"/>
    <property type="molecule type" value="Genomic_DNA"/>
</dbReference>
<dbReference type="Proteomes" id="UP000529783">
    <property type="component" value="Unassembled WGS sequence"/>
</dbReference>
<feature type="transmembrane region" description="Helical" evidence="8">
    <location>
        <begin position="129"/>
        <end position="149"/>
    </location>
</feature>
<keyword evidence="7 8" id="KW-0472">Membrane</keyword>
<dbReference type="Pfam" id="PF00528">
    <property type="entry name" value="BPD_transp_1"/>
    <property type="match status" value="1"/>
</dbReference>